<evidence type="ECO:0000313" key="2">
    <source>
        <dbReference type="EMBL" id="MBG6086352.1"/>
    </source>
</evidence>
<name>A0A931DDG2_9ACTN</name>
<comment type="caution">
    <text evidence="2">The sequence shown here is derived from an EMBL/GenBank/DDBJ whole genome shotgun (WGS) entry which is preliminary data.</text>
</comment>
<feature type="transmembrane region" description="Helical" evidence="1">
    <location>
        <begin position="26"/>
        <end position="46"/>
    </location>
</feature>
<gene>
    <name evidence="2" type="ORF">IW256_000465</name>
</gene>
<accession>A0A931DDG2</accession>
<evidence type="ECO:0000313" key="3">
    <source>
        <dbReference type="Proteomes" id="UP000614047"/>
    </source>
</evidence>
<organism evidence="2 3">
    <name type="scientific">Actinomadura viridis</name>
    <dbReference type="NCBI Taxonomy" id="58110"/>
    <lineage>
        <taxon>Bacteria</taxon>
        <taxon>Bacillati</taxon>
        <taxon>Actinomycetota</taxon>
        <taxon>Actinomycetes</taxon>
        <taxon>Streptosporangiales</taxon>
        <taxon>Thermomonosporaceae</taxon>
        <taxon>Actinomadura</taxon>
    </lineage>
</organism>
<keyword evidence="3" id="KW-1185">Reference proteome</keyword>
<sequence length="47" mass="5115">MTGVPMLVLVLIVDVLLPLRRQGRRLGTWLGMAALIPIPFAVCLSLT</sequence>
<keyword evidence="1" id="KW-1133">Transmembrane helix</keyword>
<proteinExistence type="predicted"/>
<dbReference type="AlphaFoldDB" id="A0A931DDG2"/>
<evidence type="ECO:0000256" key="1">
    <source>
        <dbReference type="SAM" id="Phobius"/>
    </source>
</evidence>
<protein>
    <submittedName>
        <fullName evidence="2">Uncharacterized protein</fullName>
    </submittedName>
</protein>
<reference evidence="2" key="1">
    <citation type="submission" date="2020-11" db="EMBL/GenBank/DDBJ databases">
        <title>Sequencing the genomes of 1000 actinobacteria strains.</title>
        <authorList>
            <person name="Klenk H.-P."/>
        </authorList>
    </citation>
    <scope>NUCLEOTIDE SEQUENCE</scope>
    <source>
        <strain evidence="2">DSM 43175</strain>
    </source>
</reference>
<dbReference type="Proteomes" id="UP000614047">
    <property type="component" value="Unassembled WGS sequence"/>
</dbReference>
<keyword evidence="1" id="KW-0812">Transmembrane</keyword>
<dbReference type="RefSeq" id="WP_231403612.1">
    <property type="nucleotide sequence ID" value="NZ_BAABES010000013.1"/>
</dbReference>
<keyword evidence="1" id="KW-0472">Membrane</keyword>
<dbReference type="EMBL" id="JADOUA010000001">
    <property type="protein sequence ID" value="MBG6086352.1"/>
    <property type="molecule type" value="Genomic_DNA"/>
</dbReference>